<dbReference type="AlphaFoldDB" id="A0AAD7IU32"/>
<accession>A0AAD7IU32</accession>
<evidence type="ECO:0000256" key="1">
    <source>
        <dbReference type="SAM" id="MobiDB-lite"/>
    </source>
</evidence>
<gene>
    <name evidence="2" type="ORF">B0H16DRAFT_1724501</name>
</gene>
<reference evidence="2" key="1">
    <citation type="submission" date="2023-03" db="EMBL/GenBank/DDBJ databases">
        <title>Massive genome expansion in bonnet fungi (Mycena s.s.) driven by repeated elements and novel gene families across ecological guilds.</title>
        <authorList>
            <consortium name="Lawrence Berkeley National Laboratory"/>
            <person name="Harder C.B."/>
            <person name="Miyauchi S."/>
            <person name="Viragh M."/>
            <person name="Kuo A."/>
            <person name="Thoen E."/>
            <person name="Andreopoulos B."/>
            <person name="Lu D."/>
            <person name="Skrede I."/>
            <person name="Drula E."/>
            <person name="Henrissat B."/>
            <person name="Morin E."/>
            <person name="Kohler A."/>
            <person name="Barry K."/>
            <person name="LaButti K."/>
            <person name="Morin E."/>
            <person name="Salamov A."/>
            <person name="Lipzen A."/>
            <person name="Mereny Z."/>
            <person name="Hegedus B."/>
            <person name="Baldrian P."/>
            <person name="Stursova M."/>
            <person name="Weitz H."/>
            <person name="Taylor A."/>
            <person name="Grigoriev I.V."/>
            <person name="Nagy L.G."/>
            <person name="Martin F."/>
            <person name="Kauserud H."/>
        </authorList>
    </citation>
    <scope>NUCLEOTIDE SEQUENCE</scope>
    <source>
        <strain evidence="2">CBHHK182m</strain>
    </source>
</reference>
<dbReference type="Proteomes" id="UP001215598">
    <property type="component" value="Unassembled WGS sequence"/>
</dbReference>
<evidence type="ECO:0000313" key="3">
    <source>
        <dbReference type="Proteomes" id="UP001215598"/>
    </source>
</evidence>
<name>A0AAD7IU32_9AGAR</name>
<feature type="compositionally biased region" description="Acidic residues" evidence="1">
    <location>
        <begin position="269"/>
        <end position="308"/>
    </location>
</feature>
<feature type="region of interest" description="Disordered" evidence="1">
    <location>
        <begin position="254"/>
        <end position="308"/>
    </location>
</feature>
<sequence>MNKRLKAKTRAQARTEFTPSIKTSIKRATKNLCGLCMFTITQGGHVCHILDAANTEAESNATKLNIVGRHHQGNGLWLCATCHGRISYGRSIFCPPPQLIKLFTNELRSNPATDFRQVLAQPKAVYWLNYYLVVIPNINAHEIDSFVTRKPRKFKFVKDIGFLESTTDIEGEEYEIYDTDDPDSKLVYTDLVRDTKRCRRLWKLPHLDVHNVLLSALWQLKISSHYTSSNPEATRALGELIILLWQRQIYPSALTPSSTMDDKDAENATADDEDAENAATDDEDAESAETDDEDAEGSAMDDDEDEEE</sequence>
<protein>
    <submittedName>
        <fullName evidence="2">Uncharacterized protein</fullName>
    </submittedName>
</protein>
<keyword evidence="3" id="KW-1185">Reference proteome</keyword>
<evidence type="ECO:0000313" key="2">
    <source>
        <dbReference type="EMBL" id="KAJ7750573.1"/>
    </source>
</evidence>
<dbReference type="EMBL" id="JARKIB010000065">
    <property type="protein sequence ID" value="KAJ7750573.1"/>
    <property type="molecule type" value="Genomic_DNA"/>
</dbReference>
<organism evidence="2 3">
    <name type="scientific">Mycena metata</name>
    <dbReference type="NCBI Taxonomy" id="1033252"/>
    <lineage>
        <taxon>Eukaryota</taxon>
        <taxon>Fungi</taxon>
        <taxon>Dikarya</taxon>
        <taxon>Basidiomycota</taxon>
        <taxon>Agaricomycotina</taxon>
        <taxon>Agaricomycetes</taxon>
        <taxon>Agaricomycetidae</taxon>
        <taxon>Agaricales</taxon>
        <taxon>Marasmiineae</taxon>
        <taxon>Mycenaceae</taxon>
        <taxon>Mycena</taxon>
    </lineage>
</organism>
<comment type="caution">
    <text evidence="2">The sequence shown here is derived from an EMBL/GenBank/DDBJ whole genome shotgun (WGS) entry which is preliminary data.</text>
</comment>
<proteinExistence type="predicted"/>